<keyword evidence="1" id="KW-0472">Membrane</keyword>
<keyword evidence="4" id="KW-1185">Reference proteome</keyword>
<dbReference type="RefSeq" id="WP_112094004.1">
    <property type="nucleotide sequence ID" value="NZ_QLOE01000005.1"/>
</dbReference>
<feature type="transmembrane region" description="Helical" evidence="1">
    <location>
        <begin position="313"/>
        <end position="335"/>
    </location>
</feature>
<reference evidence="3 4" key="1">
    <citation type="submission" date="2018-06" db="EMBL/GenBank/DDBJ databases">
        <title>Draft genome sequence of hyperthermophilic methanogen Methanothermobacter tenebrarum sp. MCM-B 1447.</title>
        <authorList>
            <person name="Pore S.D."/>
            <person name="Dagar S."/>
            <person name="Dhakephalkar P.K."/>
        </authorList>
    </citation>
    <scope>NUCLEOTIDE SEQUENCE [LARGE SCALE GENOMIC DNA]</scope>
    <source>
        <strain evidence="3 4">MCM B 1447</strain>
    </source>
</reference>
<name>A0A328P939_9EURY</name>
<protein>
    <recommendedName>
        <fullName evidence="2">DUF1616 domain-containing protein</fullName>
    </recommendedName>
</protein>
<dbReference type="Pfam" id="PF07760">
    <property type="entry name" value="DUF1616"/>
    <property type="match status" value="1"/>
</dbReference>
<dbReference type="EMBL" id="QLOE01000005">
    <property type="protein sequence ID" value="RAO79027.1"/>
    <property type="molecule type" value="Genomic_DNA"/>
</dbReference>
<comment type="caution">
    <text evidence="3">The sequence shown here is derived from an EMBL/GenBank/DDBJ whole genome shotgun (WGS) entry which is preliminary data.</text>
</comment>
<evidence type="ECO:0000313" key="3">
    <source>
        <dbReference type="EMBL" id="RAO79027.1"/>
    </source>
</evidence>
<keyword evidence="1" id="KW-0812">Transmembrane</keyword>
<accession>A0A328P939</accession>
<organism evidence="3 4">
    <name type="scientific">Methanothermobacter tenebrarum</name>
    <dbReference type="NCBI Taxonomy" id="680118"/>
    <lineage>
        <taxon>Archaea</taxon>
        <taxon>Methanobacteriati</taxon>
        <taxon>Methanobacteriota</taxon>
        <taxon>Methanomada group</taxon>
        <taxon>Methanobacteria</taxon>
        <taxon>Methanobacteriales</taxon>
        <taxon>Methanobacteriaceae</taxon>
        <taxon>Methanothermobacter</taxon>
    </lineage>
</organism>
<dbReference type="Proteomes" id="UP000249782">
    <property type="component" value="Unassembled WGS sequence"/>
</dbReference>
<feature type="transmembrane region" description="Helical" evidence="1">
    <location>
        <begin position="183"/>
        <end position="202"/>
    </location>
</feature>
<gene>
    <name evidence="3" type="ORF">DPC56_05150</name>
</gene>
<keyword evidence="1" id="KW-1133">Transmembrane helix</keyword>
<dbReference type="InterPro" id="IPR011674">
    <property type="entry name" value="DUF1616"/>
</dbReference>
<evidence type="ECO:0000313" key="4">
    <source>
        <dbReference type="Proteomes" id="UP000249782"/>
    </source>
</evidence>
<feature type="transmembrane region" description="Helical" evidence="1">
    <location>
        <begin position="71"/>
        <end position="92"/>
    </location>
</feature>
<sequence length="449" mass="51883">MTSEHEEILRFHQSSKDLFVVVVSAFILLVFLQFPYKFWILRSLIIGFNIFLIIGYSIISFFSLKFQEKRLSLRLILSIPLSLVIIIAFDYLPLDNHGILRLSAIISIIAGILAYARRRRRQDMIRRSLKEAGIDEKNIISPSEAAKIAIERHERLSRGDELERAFPPEEYFKIEEKKEKPKLGSYADLILILIFTIITMISPIKWPLGIFMMILIPGYLLIAILAPKKGTINSYERLFLSFTLSIIISAIISLILKKPSNLVITETSCRLSILLTITSLIIRSKTKPTERFYWNPVKSIERIKDTRLKKNQIVSLILLIILISMIGVTINTIILNPVPSERFTEFYILGPTGKAYDYPTNLRIGETGEVIIGVVNHEYQTTDYRIIVKMGEEVIDNTTITLKNGEKWEKRFKFTPKEAGDNQKLQFLLYRLPDEERVYRSLHLFVNVK</sequence>
<feature type="transmembrane region" description="Helical" evidence="1">
    <location>
        <begin position="208"/>
        <end position="226"/>
    </location>
</feature>
<feature type="transmembrane region" description="Helical" evidence="1">
    <location>
        <begin position="18"/>
        <end position="34"/>
    </location>
</feature>
<evidence type="ECO:0000256" key="1">
    <source>
        <dbReference type="SAM" id="Phobius"/>
    </source>
</evidence>
<feature type="domain" description="DUF1616" evidence="2">
    <location>
        <begin position="189"/>
        <end position="447"/>
    </location>
</feature>
<proteinExistence type="predicted"/>
<feature type="transmembrane region" description="Helical" evidence="1">
    <location>
        <begin position="238"/>
        <end position="256"/>
    </location>
</feature>
<feature type="transmembrane region" description="Helical" evidence="1">
    <location>
        <begin position="262"/>
        <end position="282"/>
    </location>
</feature>
<dbReference type="AlphaFoldDB" id="A0A328P939"/>
<evidence type="ECO:0000259" key="2">
    <source>
        <dbReference type="Pfam" id="PF07760"/>
    </source>
</evidence>
<dbReference type="OrthoDB" id="82282at2157"/>
<feature type="transmembrane region" description="Helical" evidence="1">
    <location>
        <begin position="98"/>
        <end position="116"/>
    </location>
</feature>
<feature type="transmembrane region" description="Helical" evidence="1">
    <location>
        <begin position="40"/>
        <end position="64"/>
    </location>
</feature>